<keyword evidence="2" id="KW-1185">Reference proteome</keyword>
<dbReference type="AlphaFoldDB" id="D1PSE1"/>
<dbReference type="EMBL" id="ACBY02000071">
    <property type="protein sequence ID" value="EFB74425.1"/>
    <property type="molecule type" value="Genomic_DNA"/>
</dbReference>
<accession>D1PSE1</accession>
<gene>
    <name evidence="1" type="ORF">SUBVAR_07323</name>
</gene>
<dbReference type="HOGENOM" id="CLU_3066928_0_0_9"/>
<evidence type="ECO:0000313" key="1">
    <source>
        <dbReference type="EMBL" id="EFB74425.1"/>
    </source>
</evidence>
<sequence length="53" mass="6114">MSRQTSFLGPGRALFCESFTYFTISLHLDCALCAFFTPIVRHYGRFKKCFAVQ</sequence>
<dbReference type="Proteomes" id="UP000003438">
    <property type="component" value="Unassembled WGS sequence"/>
</dbReference>
<comment type="caution">
    <text evidence="1">The sequence shown here is derived from an EMBL/GenBank/DDBJ whole genome shotgun (WGS) entry which is preliminary data.</text>
</comment>
<evidence type="ECO:0000313" key="2">
    <source>
        <dbReference type="Proteomes" id="UP000003438"/>
    </source>
</evidence>
<reference evidence="1" key="1">
    <citation type="submission" date="2009-12" db="EMBL/GenBank/DDBJ databases">
        <authorList>
            <person name="Weinstock G."/>
            <person name="Sodergren E."/>
            <person name="Clifton S."/>
            <person name="Fulton L."/>
            <person name="Fulton B."/>
            <person name="Courtney L."/>
            <person name="Fronick C."/>
            <person name="Harrison M."/>
            <person name="Strong C."/>
            <person name="Farmer C."/>
            <person name="Delahaunty K."/>
            <person name="Markovic C."/>
            <person name="Hall O."/>
            <person name="Minx P."/>
            <person name="Tomlinson C."/>
            <person name="Mitreva M."/>
            <person name="Nelson J."/>
            <person name="Hou S."/>
            <person name="Wollam A."/>
            <person name="Pepin K.H."/>
            <person name="Johnson M."/>
            <person name="Bhonagiri V."/>
            <person name="Nash W.E."/>
            <person name="Warren W."/>
            <person name="Chinwalla A."/>
            <person name="Mardis E.R."/>
            <person name="Wilson R.K."/>
        </authorList>
    </citation>
    <scope>NUCLEOTIDE SEQUENCE [LARGE SCALE GENOMIC DNA]</scope>
    <source>
        <strain evidence="1">DSM 15176</strain>
    </source>
</reference>
<organism evidence="1 2">
    <name type="scientific">Subdoligranulum variabile DSM 15176</name>
    <dbReference type="NCBI Taxonomy" id="411471"/>
    <lineage>
        <taxon>Bacteria</taxon>
        <taxon>Bacillati</taxon>
        <taxon>Bacillota</taxon>
        <taxon>Clostridia</taxon>
        <taxon>Eubacteriales</taxon>
        <taxon>Oscillospiraceae</taxon>
        <taxon>Subdoligranulum</taxon>
    </lineage>
</organism>
<proteinExistence type="predicted"/>
<name>D1PSE1_9FIRM</name>
<protein>
    <submittedName>
        <fullName evidence="1">Uncharacterized protein</fullName>
    </submittedName>
</protein>
<dbReference type="STRING" id="411471.SUBVAR_07323"/>